<dbReference type="Gene3D" id="3.40.309.10">
    <property type="entry name" value="Aldehyde Dehydrogenase, Chain A, domain 2"/>
    <property type="match status" value="1"/>
</dbReference>
<keyword evidence="13" id="KW-1185">Reference proteome</keyword>
<evidence type="ECO:0000256" key="1">
    <source>
        <dbReference type="ARBA" id="ARBA00004786"/>
    </source>
</evidence>
<evidence type="ECO:0000259" key="11">
    <source>
        <dbReference type="Pfam" id="PF00171"/>
    </source>
</evidence>
<dbReference type="Proteomes" id="UP001596189">
    <property type="component" value="Unassembled WGS sequence"/>
</dbReference>
<evidence type="ECO:0000256" key="9">
    <source>
        <dbReference type="PROSITE-ProRule" id="PRU10007"/>
    </source>
</evidence>
<evidence type="ECO:0000256" key="6">
    <source>
        <dbReference type="ARBA" id="ARBA00023062"/>
    </source>
</evidence>
<dbReference type="CDD" id="cd07123">
    <property type="entry name" value="ALDH_F4-17_P5CDH"/>
    <property type="match status" value="1"/>
</dbReference>
<keyword evidence="6" id="KW-0642">Proline metabolism</keyword>
<evidence type="ECO:0000313" key="13">
    <source>
        <dbReference type="Proteomes" id="UP001596189"/>
    </source>
</evidence>
<proteinExistence type="inferred from homology"/>
<sequence>MDARTTVPTPVNEPVLDYAPGSAERAEVEAKLAQLGGESIDLTMTIGGEQRMGGGRRTRVVQPHAHRKTLGVFKHATQVDARAAVEAAKKAAPAWRDLPYDERAAVFLKAAELLSGPWRQTLNAATMLGQSKTVVQAEIDAACELIDFWRFNVAFGRQLLEEQPMANSKGIWNRLDHRPLEGFVYAITPFNFTAIGANLPTAPALMGNTVVWKASPTQQLAAHYTMRLLEAAGLPPGVINLVTGDGIAVSEVVLKDPDLAGIHFTGSTPTFQHLWQQVGANIAGYRSYPRIVGETGGKDFILAHPSADVDVLRIAMVRGAFEFQGQKCSAASRAYVPRSLWRTLKKDLVELTESLTMGPVTDLSNFMGAVIDDRAFAKHKAAIDRAHATSGITVLAGGTYDDSEGYFVRPTVLEASDPTDQIFTTEYFGPILSVHVYADAQYDKVLDQMESVSPYALTGSIIAQDRHAIASARSRLRYAAGNFYVNDKPTGAVVGQQPFGGARASGTNDKAGAMQNLMRWTSTRSIKETFDPPTDHRYPHMA</sequence>
<evidence type="ECO:0000256" key="10">
    <source>
        <dbReference type="RuleBase" id="RU003345"/>
    </source>
</evidence>
<keyword evidence="5" id="KW-0520">NAD</keyword>
<dbReference type="InterPro" id="IPR016160">
    <property type="entry name" value="Ald_DH_CS_CYS"/>
</dbReference>
<dbReference type="PANTHER" id="PTHR42862:SF1">
    <property type="entry name" value="DELTA-1-PYRROLINE-5-CARBOXYLATE DEHYDROGENASE 2, ISOFORM A-RELATED"/>
    <property type="match status" value="1"/>
</dbReference>
<comment type="pathway">
    <text evidence="1">Amino-acid degradation; L-proline degradation into L-glutamate; L-glutamate from L-proline: step 2/2.</text>
</comment>
<dbReference type="SUPFAM" id="SSF53720">
    <property type="entry name" value="ALDH-like"/>
    <property type="match status" value="1"/>
</dbReference>
<reference evidence="13" key="1">
    <citation type="journal article" date="2019" name="Int. J. Syst. Evol. Microbiol.">
        <title>The Global Catalogue of Microorganisms (GCM) 10K type strain sequencing project: providing services to taxonomists for standard genome sequencing and annotation.</title>
        <authorList>
            <consortium name="The Broad Institute Genomics Platform"/>
            <consortium name="The Broad Institute Genome Sequencing Center for Infectious Disease"/>
            <person name="Wu L."/>
            <person name="Ma J."/>
        </authorList>
    </citation>
    <scope>NUCLEOTIDE SEQUENCE [LARGE SCALE GENOMIC DNA]</scope>
    <source>
        <strain evidence="13">KACC 14249</strain>
    </source>
</reference>
<dbReference type="InterPro" id="IPR016162">
    <property type="entry name" value="Ald_DH_N"/>
</dbReference>
<gene>
    <name evidence="12" type="primary">pruA</name>
    <name evidence="12" type="ORF">ACFQDO_14165</name>
</gene>
<dbReference type="Gene3D" id="3.40.605.10">
    <property type="entry name" value="Aldehyde Dehydrogenase, Chain A, domain 1"/>
    <property type="match status" value="1"/>
</dbReference>
<protein>
    <recommendedName>
        <fullName evidence="7">L-glutamate gamma-semialdehyde dehydrogenase</fullName>
        <ecNumber evidence="3">1.2.1.88</ecNumber>
    </recommendedName>
    <alternativeName>
        <fullName evidence="7">L-glutamate gamma-semialdehyde dehydrogenase</fullName>
    </alternativeName>
</protein>
<comment type="catalytic activity">
    <reaction evidence="8">
        <text>L-glutamate 5-semialdehyde + NAD(+) + H2O = L-glutamate + NADH + 2 H(+)</text>
        <dbReference type="Rhea" id="RHEA:30235"/>
        <dbReference type="ChEBI" id="CHEBI:15377"/>
        <dbReference type="ChEBI" id="CHEBI:15378"/>
        <dbReference type="ChEBI" id="CHEBI:29985"/>
        <dbReference type="ChEBI" id="CHEBI:57540"/>
        <dbReference type="ChEBI" id="CHEBI:57945"/>
        <dbReference type="ChEBI" id="CHEBI:58066"/>
        <dbReference type="EC" id="1.2.1.88"/>
    </reaction>
</comment>
<dbReference type="InterPro" id="IPR050485">
    <property type="entry name" value="Proline_metab_enzyme"/>
</dbReference>
<dbReference type="PANTHER" id="PTHR42862">
    <property type="entry name" value="DELTA-1-PYRROLINE-5-CARBOXYLATE DEHYDROGENASE 1, ISOFORM A-RELATED"/>
    <property type="match status" value="1"/>
</dbReference>
<keyword evidence="4 10" id="KW-0560">Oxidoreductase</keyword>
<dbReference type="PROSITE" id="PS00687">
    <property type="entry name" value="ALDEHYDE_DEHYDR_GLU"/>
    <property type="match status" value="1"/>
</dbReference>
<accession>A0ABW1JHQ5</accession>
<dbReference type="InterPro" id="IPR029510">
    <property type="entry name" value="Ald_DH_CS_GLU"/>
</dbReference>
<comment type="caution">
    <text evidence="12">The sequence shown here is derived from an EMBL/GenBank/DDBJ whole genome shotgun (WGS) entry which is preliminary data.</text>
</comment>
<evidence type="ECO:0000256" key="3">
    <source>
        <dbReference type="ARBA" id="ARBA00012884"/>
    </source>
</evidence>
<dbReference type="EC" id="1.2.1.88" evidence="3"/>
<evidence type="ECO:0000256" key="4">
    <source>
        <dbReference type="ARBA" id="ARBA00023002"/>
    </source>
</evidence>
<dbReference type="NCBIfam" id="TIGR01236">
    <property type="entry name" value="D1pyr5carbox1"/>
    <property type="match status" value="1"/>
</dbReference>
<evidence type="ECO:0000313" key="12">
    <source>
        <dbReference type="EMBL" id="MFC6008278.1"/>
    </source>
</evidence>
<dbReference type="InterPro" id="IPR005931">
    <property type="entry name" value="P5CDH/ALDH4A1"/>
</dbReference>
<evidence type="ECO:0000256" key="2">
    <source>
        <dbReference type="ARBA" id="ARBA00009986"/>
    </source>
</evidence>
<feature type="domain" description="Aldehyde dehydrogenase" evidence="11">
    <location>
        <begin position="56"/>
        <end position="525"/>
    </location>
</feature>
<dbReference type="InterPro" id="IPR016163">
    <property type="entry name" value="Ald_DH_C"/>
</dbReference>
<dbReference type="RefSeq" id="WP_345715029.1">
    <property type="nucleotide sequence ID" value="NZ_BAABFP010000002.1"/>
</dbReference>
<feature type="active site" evidence="9">
    <location>
        <position position="294"/>
    </location>
</feature>
<name>A0ABW1JHQ5_9ACTN</name>
<organism evidence="12 13">
    <name type="scientific">Angustibacter luteus</name>
    <dbReference type="NCBI Taxonomy" id="658456"/>
    <lineage>
        <taxon>Bacteria</taxon>
        <taxon>Bacillati</taxon>
        <taxon>Actinomycetota</taxon>
        <taxon>Actinomycetes</taxon>
        <taxon>Kineosporiales</taxon>
        <taxon>Kineosporiaceae</taxon>
    </lineage>
</organism>
<dbReference type="Pfam" id="PF00171">
    <property type="entry name" value="Aldedh"/>
    <property type="match status" value="1"/>
</dbReference>
<evidence type="ECO:0000256" key="8">
    <source>
        <dbReference type="ARBA" id="ARBA00048142"/>
    </source>
</evidence>
<dbReference type="InterPro" id="IPR015590">
    <property type="entry name" value="Aldehyde_DH_dom"/>
</dbReference>
<dbReference type="EMBL" id="JBHSRD010000004">
    <property type="protein sequence ID" value="MFC6008278.1"/>
    <property type="molecule type" value="Genomic_DNA"/>
</dbReference>
<dbReference type="InterPro" id="IPR016161">
    <property type="entry name" value="Ald_DH/histidinol_DH"/>
</dbReference>
<comment type="similarity">
    <text evidence="2 10">Belongs to the aldehyde dehydrogenase family.</text>
</comment>
<evidence type="ECO:0000256" key="7">
    <source>
        <dbReference type="ARBA" id="ARBA00032259"/>
    </source>
</evidence>
<dbReference type="GO" id="GO:0003842">
    <property type="term" value="F:L-glutamate gamma-semialdehyde dehydrogenase activity"/>
    <property type="evidence" value="ECO:0007669"/>
    <property type="project" value="UniProtKB-EC"/>
</dbReference>
<evidence type="ECO:0000256" key="5">
    <source>
        <dbReference type="ARBA" id="ARBA00023027"/>
    </source>
</evidence>
<dbReference type="PROSITE" id="PS00070">
    <property type="entry name" value="ALDEHYDE_DEHYDR_CYS"/>
    <property type="match status" value="1"/>
</dbReference>